<evidence type="ECO:0000256" key="9">
    <source>
        <dbReference type="ARBA" id="ARBA00022777"/>
    </source>
</evidence>
<comment type="subcellular location">
    <subcellularLocation>
        <location evidence="2">Cell membrane</location>
        <topology evidence="2">Multi-pass membrane protein</topology>
    </subcellularLocation>
</comment>
<evidence type="ECO:0000313" key="15">
    <source>
        <dbReference type="EMBL" id="PIL21425.1"/>
    </source>
</evidence>
<dbReference type="InterPro" id="IPR029151">
    <property type="entry name" value="Sensor-like_sf"/>
</dbReference>
<keyword evidence="10" id="KW-0067">ATP-binding</keyword>
<keyword evidence="7 13" id="KW-0812">Transmembrane</keyword>
<evidence type="ECO:0000256" key="8">
    <source>
        <dbReference type="ARBA" id="ARBA00022741"/>
    </source>
</evidence>
<proteinExistence type="predicted"/>
<evidence type="ECO:0000256" key="10">
    <source>
        <dbReference type="ARBA" id="ARBA00022840"/>
    </source>
</evidence>
<keyword evidence="4" id="KW-1003">Cell membrane</keyword>
<dbReference type="FunFam" id="3.30.450.20:FF:000127">
    <property type="entry name" value="C4-dicarboxylate transport sensor protein"/>
    <property type="match status" value="1"/>
</dbReference>
<dbReference type="SUPFAM" id="SSF103190">
    <property type="entry name" value="Sensory domain-like"/>
    <property type="match status" value="1"/>
</dbReference>
<dbReference type="PROSITE" id="PS50109">
    <property type="entry name" value="HIS_KIN"/>
    <property type="match status" value="1"/>
</dbReference>
<dbReference type="SUPFAM" id="SSF47384">
    <property type="entry name" value="Homodimeric domain of signal transducing histidine kinase"/>
    <property type="match status" value="1"/>
</dbReference>
<dbReference type="EC" id="2.7.13.3" evidence="3"/>
<dbReference type="GO" id="GO:0000155">
    <property type="term" value="F:phosphorelay sensor kinase activity"/>
    <property type="evidence" value="ECO:0007669"/>
    <property type="project" value="InterPro"/>
</dbReference>
<comment type="caution">
    <text evidence="15">The sequence shown here is derived from an EMBL/GenBank/DDBJ whole genome shotgun (WGS) entry which is preliminary data.</text>
</comment>
<dbReference type="SMART" id="SM00388">
    <property type="entry name" value="HisKA"/>
    <property type="match status" value="1"/>
</dbReference>
<sequence>MGGAKLIQAMTRILKPRSLPLLLCLTALMAMSGGMAAYRMTLSRISTTLDQSLILTRRSIETEIDRFRYLPQVTAQDIRIRRAIAEPFDADVVYTANHYLETVAGVSGADQLYLLDRGGITIAASNWNTDSSFLGFDYSFRPYFLDAITEGTGRFYAIGVTTGQPGYFLSSRVDLAGGQRGVLVVKIDLAPLQQAWRSAAVDTAIADADGIVFLSGQSSWLYRPLFALGAGTLDHIATTRRYEGAALDTAAPLLGAEKSALQSAQPIKVAGRSLLMRRLPMAPDDWQVIMAASVAGAWRTALAVAAISALTTIAAALLVQTFLQRRRLVRMRLQQSRLLEKQVDRRTRELADEIEIRMTAETDLRAAHEALIHAEKMAALGRMSTAIVHEISQPLAAMEATLAAAVIGARKMDPATTTRIETARGHIRRMLRTIKHLKSFGRKENGALSRVDLDLAVDNALDLVRHRADGMGVTLTLERIGNAPAVTGSQVRLEQVLVNLLLNALDAVAPNTSTGHVTVLRETLRDAVIVQVKDNGVGIDADSLPKIKEPFYSHKQGGDRLGLGLSICQTIVEDAKGTLTFNSAPGNGTNAVLTLPLAIPKVKVDAA</sequence>
<dbReference type="AlphaFoldDB" id="A0A2G8RIN4"/>
<dbReference type="InterPro" id="IPR036097">
    <property type="entry name" value="HisK_dim/P_sf"/>
</dbReference>
<dbReference type="PANTHER" id="PTHR43065">
    <property type="entry name" value="SENSOR HISTIDINE KINASE"/>
    <property type="match status" value="1"/>
</dbReference>
<keyword evidence="5" id="KW-0597">Phosphoprotein</keyword>
<evidence type="ECO:0000256" key="5">
    <source>
        <dbReference type="ARBA" id="ARBA00022553"/>
    </source>
</evidence>
<keyword evidence="13" id="KW-0472">Membrane</keyword>
<feature type="transmembrane region" description="Helical" evidence="13">
    <location>
        <begin position="301"/>
        <end position="323"/>
    </location>
</feature>
<dbReference type="InterPro" id="IPR003594">
    <property type="entry name" value="HATPase_dom"/>
</dbReference>
<dbReference type="InterPro" id="IPR004358">
    <property type="entry name" value="Sig_transdc_His_kin-like_C"/>
</dbReference>
<keyword evidence="8" id="KW-0547">Nucleotide-binding</keyword>
<dbReference type="Gene3D" id="1.10.287.130">
    <property type="match status" value="1"/>
</dbReference>
<dbReference type="InterPro" id="IPR005467">
    <property type="entry name" value="His_kinase_dom"/>
</dbReference>
<evidence type="ECO:0000256" key="2">
    <source>
        <dbReference type="ARBA" id="ARBA00004651"/>
    </source>
</evidence>
<dbReference type="Gene3D" id="3.30.450.20">
    <property type="entry name" value="PAS domain"/>
    <property type="match status" value="2"/>
</dbReference>
<keyword evidence="12" id="KW-0902">Two-component regulatory system</keyword>
<dbReference type="GO" id="GO:0005886">
    <property type="term" value="C:plasma membrane"/>
    <property type="evidence" value="ECO:0007669"/>
    <property type="project" value="UniProtKB-SubCell"/>
</dbReference>
<evidence type="ECO:0000313" key="16">
    <source>
        <dbReference type="Proteomes" id="UP000231259"/>
    </source>
</evidence>
<dbReference type="SMART" id="SM00387">
    <property type="entry name" value="HATPase_c"/>
    <property type="match status" value="1"/>
</dbReference>
<evidence type="ECO:0000256" key="6">
    <source>
        <dbReference type="ARBA" id="ARBA00022679"/>
    </source>
</evidence>
<protein>
    <recommendedName>
        <fullName evidence="3">histidine kinase</fullName>
        <ecNumber evidence="3">2.7.13.3</ecNumber>
    </recommendedName>
</protein>
<feature type="domain" description="Histidine kinase" evidence="14">
    <location>
        <begin position="386"/>
        <end position="599"/>
    </location>
</feature>
<accession>A0A2G8RIN4</accession>
<dbReference type="Gene3D" id="3.30.565.10">
    <property type="entry name" value="Histidine kinase-like ATPase, C-terminal domain"/>
    <property type="match status" value="1"/>
</dbReference>
<evidence type="ECO:0000256" key="7">
    <source>
        <dbReference type="ARBA" id="ARBA00022692"/>
    </source>
</evidence>
<keyword evidence="9" id="KW-0418">Kinase</keyword>
<dbReference type="InterPro" id="IPR017055">
    <property type="entry name" value="Sig_transdc_His_kinase_DctB"/>
</dbReference>
<dbReference type="EMBL" id="AWWI01000040">
    <property type="protein sequence ID" value="PIL21425.1"/>
    <property type="molecule type" value="Genomic_DNA"/>
</dbReference>
<comment type="catalytic activity">
    <reaction evidence="1">
        <text>ATP + protein L-histidine = ADP + protein N-phospho-L-histidine.</text>
        <dbReference type="EC" id="2.7.13.3"/>
    </reaction>
</comment>
<dbReference type="InterPro" id="IPR003661">
    <property type="entry name" value="HisK_dim/P_dom"/>
</dbReference>
<evidence type="ECO:0000259" key="14">
    <source>
        <dbReference type="PROSITE" id="PS50109"/>
    </source>
</evidence>
<reference evidence="15 16" key="1">
    <citation type="submission" date="2013-09" db="EMBL/GenBank/DDBJ databases">
        <title>Genome sequencing of Phaeobacter antarcticus sp. nov. SM1211.</title>
        <authorList>
            <person name="Zhang X.-Y."/>
            <person name="Liu C."/>
            <person name="Chen X.-L."/>
            <person name="Xie B.-B."/>
            <person name="Qin Q.-L."/>
            <person name="Rong J.-C."/>
            <person name="Zhang Y.-Z."/>
        </authorList>
    </citation>
    <scope>NUCLEOTIDE SEQUENCE [LARGE SCALE GENOMIC DNA]</scope>
    <source>
        <strain evidence="15 16">SM1211</strain>
    </source>
</reference>
<organism evidence="15 16">
    <name type="scientific">Puniceibacterium antarcticum</name>
    <dbReference type="NCBI Taxonomy" id="1206336"/>
    <lineage>
        <taxon>Bacteria</taxon>
        <taxon>Pseudomonadati</taxon>
        <taxon>Pseudomonadota</taxon>
        <taxon>Alphaproteobacteria</taxon>
        <taxon>Rhodobacterales</taxon>
        <taxon>Paracoccaceae</taxon>
        <taxon>Puniceibacterium</taxon>
    </lineage>
</organism>
<name>A0A2G8RIN4_9RHOB</name>
<gene>
    <name evidence="15" type="ORF">P775_04500</name>
</gene>
<evidence type="ECO:0000256" key="4">
    <source>
        <dbReference type="ARBA" id="ARBA00022475"/>
    </source>
</evidence>
<keyword evidence="11 13" id="KW-1133">Transmembrane helix</keyword>
<keyword evidence="6" id="KW-0808">Transferase</keyword>
<evidence type="ECO:0000256" key="1">
    <source>
        <dbReference type="ARBA" id="ARBA00000085"/>
    </source>
</evidence>
<dbReference type="Pfam" id="PF02518">
    <property type="entry name" value="HATPase_c"/>
    <property type="match status" value="1"/>
</dbReference>
<dbReference type="PANTHER" id="PTHR43065:SF10">
    <property type="entry name" value="PEROXIDE STRESS-ACTIVATED HISTIDINE KINASE MAK3"/>
    <property type="match status" value="1"/>
</dbReference>
<evidence type="ECO:0000256" key="3">
    <source>
        <dbReference type="ARBA" id="ARBA00012438"/>
    </source>
</evidence>
<dbReference type="PRINTS" id="PR00344">
    <property type="entry name" value="BCTRLSENSOR"/>
</dbReference>
<dbReference type="PIRSF" id="PIRSF036431">
    <property type="entry name" value="STHK_DctB"/>
    <property type="match status" value="1"/>
</dbReference>
<keyword evidence="16" id="KW-1185">Reference proteome</keyword>
<dbReference type="SUPFAM" id="SSF55874">
    <property type="entry name" value="ATPase domain of HSP90 chaperone/DNA topoisomerase II/histidine kinase"/>
    <property type="match status" value="1"/>
</dbReference>
<evidence type="ECO:0000256" key="11">
    <source>
        <dbReference type="ARBA" id="ARBA00022989"/>
    </source>
</evidence>
<dbReference type="InterPro" id="IPR036890">
    <property type="entry name" value="HATPase_C_sf"/>
</dbReference>
<evidence type="ECO:0000256" key="12">
    <source>
        <dbReference type="ARBA" id="ARBA00023012"/>
    </source>
</evidence>
<dbReference type="GO" id="GO:0005524">
    <property type="term" value="F:ATP binding"/>
    <property type="evidence" value="ECO:0007669"/>
    <property type="project" value="UniProtKB-KW"/>
</dbReference>
<evidence type="ECO:0000256" key="13">
    <source>
        <dbReference type="SAM" id="Phobius"/>
    </source>
</evidence>
<dbReference type="Proteomes" id="UP000231259">
    <property type="component" value="Unassembled WGS sequence"/>
</dbReference>